<comment type="caution">
    <text evidence="2">The sequence shown here is derived from an EMBL/GenBank/DDBJ whole genome shotgun (WGS) entry which is preliminary data.</text>
</comment>
<feature type="transmembrane region" description="Helical" evidence="1">
    <location>
        <begin position="69"/>
        <end position="90"/>
    </location>
</feature>
<keyword evidence="1" id="KW-0812">Transmembrane</keyword>
<proteinExistence type="predicted"/>
<feature type="transmembrane region" description="Helical" evidence="1">
    <location>
        <begin position="46"/>
        <end position="63"/>
    </location>
</feature>
<dbReference type="AlphaFoldDB" id="A0A2H0X9L1"/>
<reference evidence="3" key="1">
    <citation type="submission" date="2017-09" db="EMBL/GenBank/DDBJ databases">
        <title>Depth-based differentiation of microbial function through sediment-hosted aquifers and enrichment of novel symbionts in the deep terrestrial subsurface.</title>
        <authorList>
            <person name="Probst A.J."/>
            <person name="Ladd B."/>
            <person name="Jarett J.K."/>
            <person name="Geller-Mcgrath D.E."/>
            <person name="Sieber C.M.K."/>
            <person name="Emerson J.B."/>
            <person name="Anantharaman K."/>
            <person name="Thomas B.C."/>
            <person name="Malmstrom R."/>
            <person name="Stieglmeier M."/>
            <person name="Klingl A."/>
            <person name="Woyke T."/>
            <person name="Ryan C.M."/>
            <person name="Banfield J.F."/>
        </authorList>
    </citation>
    <scope>NUCLEOTIDE SEQUENCE [LARGE SCALE GENOMIC DNA]</scope>
</reference>
<organism evidence="2 3">
    <name type="scientific">candidate division WWE3 bacterium CG08_land_8_20_14_0_20_41_15</name>
    <dbReference type="NCBI Taxonomy" id="1975086"/>
    <lineage>
        <taxon>Bacteria</taxon>
        <taxon>Katanobacteria</taxon>
    </lineage>
</organism>
<dbReference type="Proteomes" id="UP000231098">
    <property type="component" value="Unassembled WGS sequence"/>
</dbReference>
<keyword evidence="1" id="KW-0472">Membrane</keyword>
<protein>
    <submittedName>
        <fullName evidence="2">Uncharacterized protein</fullName>
    </submittedName>
</protein>
<keyword evidence="1" id="KW-1133">Transmembrane helix</keyword>
<evidence type="ECO:0000313" key="2">
    <source>
        <dbReference type="EMBL" id="PIS21606.1"/>
    </source>
</evidence>
<evidence type="ECO:0000256" key="1">
    <source>
        <dbReference type="SAM" id="Phobius"/>
    </source>
</evidence>
<accession>A0A2H0X9L1</accession>
<name>A0A2H0X9L1_UNCKA</name>
<sequence>MGLTIIANTGPLVGDAMLFTVVNFIAFLVTLLFVLKIGTGKIGQPIFFIGLSFLVSALIPSVFGVENIWLVPLSQTFFCLMGILSLMNIFELFRVSKKEK</sequence>
<evidence type="ECO:0000313" key="3">
    <source>
        <dbReference type="Proteomes" id="UP000231098"/>
    </source>
</evidence>
<feature type="transmembrane region" description="Helical" evidence="1">
    <location>
        <begin position="12"/>
        <end position="34"/>
    </location>
</feature>
<gene>
    <name evidence="2" type="ORF">COT51_01690</name>
</gene>
<dbReference type="EMBL" id="PEYV01000029">
    <property type="protein sequence ID" value="PIS21606.1"/>
    <property type="molecule type" value="Genomic_DNA"/>
</dbReference>